<dbReference type="InterPro" id="IPR011009">
    <property type="entry name" value="Kinase-like_dom_sf"/>
</dbReference>
<dbReference type="Gene3D" id="3.30.200.20">
    <property type="entry name" value="Phosphorylase Kinase, domain 1"/>
    <property type="match status" value="1"/>
</dbReference>
<dbReference type="GeneID" id="9622761"/>
<evidence type="ECO:0000313" key="2">
    <source>
        <dbReference type="EMBL" id="EFJ41912.1"/>
    </source>
</evidence>
<dbReference type="eggNOG" id="KOG0192">
    <property type="taxonomic scope" value="Eukaryota"/>
</dbReference>
<accession>D8UE66</accession>
<feature type="non-terminal residue" evidence="2">
    <location>
        <position position="93"/>
    </location>
</feature>
<dbReference type="InParanoid" id="D8UE66"/>
<dbReference type="EMBL" id="GL378388">
    <property type="protein sequence ID" value="EFJ41912.1"/>
    <property type="molecule type" value="Genomic_DNA"/>
</dbReference>
<dbReference type="InterPro" id="IPR051681">
    <property type="entry name" value="Ser/Thr_Kinases-Pseudokinases"/>
</dbReference>
<dbReference type="Gene3D" id="1.10.510.10">
    <property type="entry name" value="Transferase(Phosphotransferase) domain 1"/>
    <property type="match status" value="1"/>
</dbReference>
<keyword evidence="3" id="KW-1185">Reference proteome</keyword>
<dbReference type="InterPro" id="IPR008271">
    <property type="entry name" value="Ser/Thr_kinase_AS"/>
</dbReference>
<dbReference type="PROSITE" id="PS00108">
    <property type="entry name" value="PROTEIN_KINASE_ST"/>
    <property type="match status" value="1"/>
</dbReference>
<evidence type="ECO:0000313" key="3">
    <source>
        <dbReference type="Proteomes" id="UP000001058"/>
    </source>
</evidence>
<dbReference type="InterPro" id="IPR000719">
    <property type="entry name" value="Prot_kinase_dom"/>
</dbReference>
<dbReference type="KEGG" id="vcn:VOLCADRAFT_37559"/>
<dbReference type="PROSITE" id="PS50011">
    <property type="entry name" value="PROTEIN_KINASE_DOM"/>
    <property type="match status" value="1"/>
</dbReference>
<dbReference type="GO" id="GO:0005524">
    <property type="term" value="F:ATP binding"/>
    <property type="evidence" value="ECO:0007669"/>
    <property type="project" value="InterPro"/>
</dbReference>
<dbReference type="GO" id="GO:0004674">
    <property type="term" value="F:protein serine/threonine kinase activity"/>
    <property type="evidence" value="ECO:0007669"/>
    <property type="project" value="TreeGrafter"/>
</dbReference>
<dbReference type="OrthoDB" id="339325at2759"/>
<dbReference type="PANTHER" id="PTHR44329:SF214">
    <property type="entry name" value="PROTEIN KINASE DOMAIN-CONTAINING PROTEIN"/>
    <property type="match status" value="1"/>
</dbReference>
<dbReference type="SUPFAM" id="SSF56112">
    <property type="entry name" value="Protein kinase-like (PK-like)"/>
    <property type="match status" value="1"/>
</dbReference>
<evidence type="ECO:0000259" key="1">
    <source>
        <dbReference type="PROSITE" id="PS50011"/>
    </source>
</evidence>
<name>D8UE66_VOLCA</name>
<gene>
    <name evidence="2" type="ORF">VOLCADRAFT_37559</name>
</gene>
<dbReference type="PANTHER" id="PTHR44329">
    <property type="entry name" value="SERINE/THREONINE-PROTEIN KINASE TNNI3K-RELATED"/>
    <property type="match status" value="1"/>
</dbReference>
<dbReference type="AlphaFoldDB" id="D8UE66"/>
<feature type="non-terminal residue" evidence="2">
    <location>
        <position position="1"/>
    </location>
</feature>
<dbReference type="RefSeq" id="XP_002956949.1">
    <property type="nucleotide sequence ID" value="XM_002956903.1"/>
</dbReference>
<reference evidence="2 3" key="1">
    <citation type="journal article" date="2010" name="Science">
        <title>Genomic analysis of organismal complexity in the multicellular green alga Volvox carteri.</title>
        <authorList>
            <person name="Prochnik S.E."/>
            <person name="Umen J."/>
            <person name="Nedelcu A.M."/>
            <person name="Hallmann A."/>
            <person name="Miller S.M."/>
            <person name="Nishii I."/>
            <person name="Ferris P."/>
            <person name="Kuo A."/>
            <person name="Mitros T."/>
            <person name="Fritz-Laylin L.K."/>
            <person name="Hellsten U."/>
            <person name="Chapman J."/>
            <person name="Simakov O."/>
            <person name="Rensing S.A."/>
            <person name="Terry A."/>
            <person name="Pangilinan J."/>
            <person name="Kapitonov V."/>
            <person name="Jurka J."/>
            <person name="Salamov A."/>
            <person name="Shapiro H."/>
            <person name="Schmutz J."/>
            <person name="Grimwood J."/>
            <person name="Lindquist E."/>
            <person name="Lucas S."/>
            <person name="Grigoriev I.V."/>
            <person name="Schmitt R."/>
            <person name="Kirk D."/>
            <person name="Rokhsar D.S."/>
        </authorList>
    </citation>
    <scope>NUCLEOTIDE SEQUENCE [LARGE SCALE GENOMIC DNA]</scope>
    <source>
        <strain evidence="3">f. Nagariensis / Eve</strain>
    </source>
</reference>
<proteinExistence type="predicted"/>
<organism evidence="3">
    <name type="scientific">Volvox carteri f. nagariensis</name>
    <dbReference type="NCBI Taxonomy" id="3068"/>
    <lineage>
        <taxon>Eukaryota</taxon>
        <taxon>Viridiplantae</taxon>
        <taxon>Chlorophyta</taxon>
        <taxon>core chlorophytes</taxon>
        <taxon>Chlorophyceae</taxon>
        <taxon>CS clade</taxon>
        <taxon>Chlamydomonadales</taxon>
        <taxon>Volvocaceae</taxon>
        <taxon>Volvox</taxon>
    </lineage>
</organism>
<dbReference type="Proteomes" id="UP000001058">
    <property type="component" value="Unassembled WGS sequence"/>
</dbReference>
<sequence length="93" mass="9782">FVQEVVVMTSLRHPNIVPLLGASLQPPHVFLLAELCGGGGGGGGDRVSARRILEVALDLARGLEYLHGRNPAVVHRDLKPANVLIDADGTAKV</sequence>
<dbReference type="STRING" id="3068.D8UE66"/>
<protein>
    <recommendedName>
        <fullName evidence="1">Protein kinase domain-containing protein</fullName>
    </recommendedName>
</protein>
<feature type="domain" description="Protein kinase" evidence="1">
    <location>
        <begin position="1"/>
        <end position="93"/>
    </location>
</feature>
<dbReference type="Pfam" id="PF00069">
    <property type="entry name" value="Pkinase"/>
    <property type="match status" value="1"/>
</dbReference>